<sequence length="59" mass="6811">MRYVQFLVLFLMLVASFFVMGYAFAFPGIEAFIFIAGLLMFTLSFVVSIEIGRRGLRHR</sequence>
<dbReference type="EMBL" id="RKHJ01000001">
    <property type="protein sequence ID" value="ROR67096.1"/>
    <property type="molecule type" value="Genomic_DNA"/>
</dbReference>
<dbReference type="Proteomes" id="UP000275456">
    <property type="component" value="Unassembled WGS sequence"/>
</dbReference>
<name>A0A3N2AVP5_9MICO</name>
<keyword evidence="1" id="KW-0472">Membrane</keyword>
<gene>
    <name evidence="2" type="ORF">EDD26_2495</name>
</gene>
<reference evidence="2 3" key="1">
    <citation type="submission" date="2018-11" db="EMBL/GenBank/DDBJ databases">
        <title>Sequencing the genomes of 1000 actinobacteria strains.</title>
        <authorList>
            <person name="Klenk H.-P."/>
        </authorList>
    </citation>
    <scope>NUCLEOTIDE SEQUENCE [LARGE SCALE GENOMIC DNA]</scope>
    <source>
        <strain evidence="2 3">DSM 9580</strain>
    </source>
</reference>
<dbReference type="RefSeq" id="WP_123698002.1">
    <property type="nucleotide sequence ID" value="NZ_RKHJ01000001.1"/>
</dbReference>
<dbReference type="AlphaFoldDB" id="A0A3N2AVP5"/>
<keyword evidence="1" id="KW-1133">Transmembrane helix</keyword>
<protein>
    <submittedName>
        <fullName evidence="2">Uncharacterized protein</fullName>
    </submittedName>
</protein>
<accession>A0A3N2AVP5</accession>
<evidence type="ECO:0000313" key="2">
    <source>
        <dbReference type="EMBL" id="ROR67096.1"/>
    </source>
</evidence>
<keyword evidence="1" id="KW-0812">Transmembrane</keyword>
<dbReference type="OrthoDB" id="5120094at2"/>
<feature type="transmembrane region" description="Helical" evidence="1">
    <location>
        <begin position="7"/>
        <end position="25"/>
    </location>
</feature>
<organism evidence="2 3">
    <name type="scientific">Agrococcus jenensis</name>
    <dbReference type="NCBI Taxonomy" id="46353"/>
    <lineage>
        <taxon>Bacteria</taxon>
        <taxon>Bacillati</taxon>
        <taxon>Actinomycetota</taxon>
        <taxon>Actinomycetes</taxon>
        <taxon>Micrococcales</taxon>
        <taxon>Microbacteriaceae</taxon>
        <taxon>Agrococcus</taxon>
    </lineage>
</organism>
<evidence type="ECO:0000256" key="1">
    <source>
        <dbReference type="SAM" id="Phobius"/>
    </source>
</evidence>
<feature type="transmembrane region" description="Helical" evidence="1">
    <location>
        <begin position="31"/>
        <end position="51"/>
    </location>
</feature>
<evidence type="ECO:0000313" key="3">
    <source>
        <dbReference type="Proteomes" id="UP000275456"/>
    </source>
</evidence>
<keyword evidence="3" id="KW-1185">Reference proteome</keyword>
<comment type="caution">
    <text evidence="2">The sequence shown here is derived from an EMBL/GenBank/DDBJ whole genome shotgun (WGS) entry which is preliminary data.</text>
</comment>
<proteinExistence type="predicted"/>